<gene>
    <name evidence="1" type="ORF">PVAP13_8NG105102</name>
</gene>
<dbReference type="EMBL" id="CM029052">
    <property type="protein sequence ID" value="KAG2558000.1"/>
    <property type="molecule type" value="Genomic_DNA"/>
</dbReference>
<sequence length="204" mass="22620">MVQKPLRRPAARQRPMKPVASLSRFFFFLSSSSEVGEEERCPSRVWHGHEPSSFLACTPRLARVLRHINPEAKSPVTCRSIAGPRPSRSPRPRTSLLLASLRAPCPLEHSAAARKPSAQVFPADPTSRIPSQPVLLRVGAESPGLQRSGLLLEPYTSPSVMALGNHEHKGPGRNILSHSFSAIDHRRRLRADHGRLFLTRFQAL</sequence>
<protein>
    <submittedName>
        <fullName evidence="1">Uncharacterized protein</fullName>
    </submittedName>
</protein>
<keyword evidence="2" id="KW-1185">Reference proteome</keyword>
<dbReference type="Proteomes" id="UP000823388">
    <property type="component" value="Chromosome 8N"/>
</dbReference>
<proteinExistence type="predicted"/>
<dbReference type="EMBL" id="CM029052">
    <property type="protein sequence ID" value="KAG2557999.1"/>
    <property type="molecule type" value="Genomic_DNA"/>
</dbReference>
<accession>A0A8T0P8R1</accession>
<comment type="caution">
    <text evidence="1">The sequence shown here is derived from an EMBL/GenBank/DDBJ whole genome shotgun (WGS) entry which is preliminary data.</text>
</comment>
<name>A0A8T0P8R1_PANVG</name>
<reference evidence="1" key="1">
    <citation type="submission" date="2020-05" db="EMBL/GenBank/DDBJ databases">
        <title>WGS assembly of Panicum virgatum.</title>
        <authorList>
            <person name="Lovell J.T."/>
            <person name="Jenkins J."/>
            <person name="Shu S."/>
            <person name="Juenger T.E."/>
            <person name="Schmutz J."/>
        </authorList>
    </citation>
    <scope>NUCLEOTIDE SEQUENCE</scope>
    <source>
        <strain evidence="1">AP13</strain>
    </source>
</reference>
<evidence type="ECO:0000313" key="2">
    <source>
        <dbReference type="Proteomes" id="UP000823388"/>
    </source>
</evidence>
<dbReference type="AlphaFoldDB" id="A0A8T0P8R1"/>
<dbReference type="EMBL" id="CM029052">
    <property type="protein sequence ID" value="KAG2557998.1"/>
    <property type="molecule type" value="Genomic_DNA"/>
</dbReference>
<organism evidence="1 2">
    <name type="scientific">Panicum virgatum</name>
    <name type="common">Blackwell switchgrass</name>
    <dbReference type="NCBI Taxonomy" id="38727"/>
    <lineage>
        <taxon>Eukaryota</taxon>
        <taxon>Viridiplantae</taxon>
        <taxon>Streptophyta</taxon>
        <taxon>Embryophyta</taxon>
        <taxon>Tracheophyta</taxon>
        <taxon>Spermatophyta</taxon>
        <taxon>Magnoliopsida</taxon>
        <taxon>Liliopsida</taxon>
        <taxon>Poales</taxon>
        <taxon>Poaceae</taxon>
        <taxon>PACMAD clade</taxon>
        <taxon>Panicoideae</taxon>
        <taxon>Panicodae</taxon>
        <taxon>Paniceae</taxon>
        <taxon>Panicinae</taxon>
        <taxon>Panicum</taxon>
        <taxon>Panicum sect. Hiantes</taxon>
    </lineage>
</organism>
<dbReference type="EMBL" id="CM029052">
    <property type="protein sequence ID" value="KAG2557997.1"/>
    <property type="molecule type" value="Genomic_DNA"/>
</dbReference>
<evidence type="ECO:0000313" key="1">
    <source>
        <dbReference type="EMBL" id="KAG2558000.1"/>
    </source>
</evidence>